<evidence type="ECO:0000256" key="1">
    <source>
        <dbReference type="ARBA" id="ARBA00006485"/>
    </source>
</evidence>
<feature type="domain" description="Protein kinase" evidence="8">
    <location>
        <begin position="107"/>
        <end position="382"/>
    </location>
</feature>
<dbReference type="Gene3D" id="1.10.510.10">
    <property type="entry name" value="Transferase(Phosphotransferase) domain 1"/>
    <property type="match status" value="1"/>
</dbReference>
<dbReference type="PROSITE" id="PS50011">
    <property type="entry name" value="PROTEIN_KINASE_DOM"/>
    <property type="match status" value="1"/>
</dbReference>
<dbReference type="InterPro" id="IPR008271">
    <property type="entry name" value="Ser/Thr_kinase_AS"/>
</dbReference>
<dbReference type="SMART" id="SM00220">
    <property type="entry name" value="S_TKc"/>
    <property type="match status" value="1"/>
</dbReference>
<sequence length="382" mass="42331">MSFFRTFSSFSMHGTDKAALSPALTSQLLCLACIDRFLSSFRQSCGSFSAISSTDSCSKAPTDADAKTQPSRIAWDASAVTTSYEVEMPQYGADQIGQGCRGLEAAYLKQEQIGGGSYGEVFLAIERLMGQRVALKKLVVDKKHEQREGFPITAIREIMLLKNLAAEPHIVRLREVVRSQSHVSNGNCGSVYMVKCLIKQMLGGLSCCHKRNILHRDVKPANLLLSNKGILKLADFGLARLHPEEGALAHKMVTLWYRAPELLLAQRQLICLDPAKRMSADEAYVDSWLWEEPLPCAPADLPKLQDSHELQMKQRHALSWRMPAPNSCPKEFPSALLPPGQSNVPLCHQDPTCAPHLIRGRAKLLRANSQRMPIRISELTAD</sequence>
<dbReference type="SUPFAM" id="SSF56112">
    <property type="entry name" value="Protein kinase-like (PK-like)"/>
    <property type="match status" value="1"/>
</dbReference>
<dbReference type="InterPro" id="IPR000719">
    <property type="entry name" value="Prot_kinase_dom"/>
</dbReference>
<reference evidence="9 10" key="1">
    <citation type="journal article" date="2024" name="Nat. Commun.">
        <title>Phylogenomics reveals the evolutionary origins of lichenization in chlorophyte algae.</title>
        <authorList>
            <person name="Puginier C."/>
            <person name="Libourel C."/>
            <person name="Otte J."/>
            <person name="Skaloud P."/>
            <person name="Haon M."/>
            <person name="Grisel S."/>
            <person name="Petersen M."/>
            <person name="Berrin J.G."/>
            <person name="Delaux P.M."/>
            <person name="Dal Grande F."/>
            <person name="Keller J."/>
        </authorList>
    </citation>
    <scope>NUCLEOTIDE SEQUENCE [LARGE SCALE GENOMIC DNA]</scope>
    <source>
        <strain evidence="9 10">SAG 2523</strain>
    </source>
</reference>
<dbReference type="InterPro" id="IPR017441">
    <property type="entry name" value="Protein_kinase_ATP_BS"/>
</dbReference>
<keyword evidence="2" id="KW-0808">Transferase</keyword>
<keyword evidence="7" id="KW-0723">Serine/threonine-protein kinase</keyword>
<dbReference type="PANTHER" id="PTHR24056">
    <property type="entry name" value="CELL DIVISION PROTEIN KINASE"/>
    <property type="match status" value="1"/>
</dbReference>
<evidence type="ECO:0000256" key="2">
    <source>
        <dbReference type="ARBA" id="ARBA00022679"/>
    </source>
</evidence>
<evidence type="ECO:0000256" key="6">
    <source>
        <dbReference type="PROSITE-ProRule" id="PRU10141"/>
    </source>
</evidence>
<evidence type="ECO:0000256" key="4">
    <source>
        <dbReference type="ARBA" id="ARBA00022777"/>
    </source>
</evidence>
<dbReference type="Gene3D" id="3.30.200.20">
    <property type="entry name" value="Phosphorylase Kinase, domain 1"/>
    <property type="match status" value="1"/>
</dbReference>
<dbReference type="InterPro" id="IPR050108">
    <property type="entry name" value="CDK"/>
</dbReference>
<comment type="similarity">
    <text evidence="1">Belongs to the protein kinase superfamily. CMGC Ser/Thr protein kinase family. CDC2/CDKX subfamily.</text>
</comment>
<dbReference type="AlphaFoldDB" id="A0AAW1S986"/>
<evidence type="ECO:0000313" key="9">
    <source>
        <dbReference type="EMBL" id="KAK9842154.1"/>
    </source>
</evidence>
<accession>A0AAW1S986</accession>
<dbReference type="EMBL" id="JALJOV010001733">
    <property type="protein sequence ID" value="KAK9842154.1"/>
    <property type="molecule type" value="Genomic_DNA"/>
</dbReference>
<dbReference type="GO" id="GO:0004674">
    <property type="term" value="F:protein serine/threonine kinase activity"/>
    <property type="evidence" value="ECO:0007669"/>
    <property type="project" value="UniProtKB-KW"/>
</dbReference>
<gene>
    <name evidence="9" type="ORF">WJX84_000619</name>
</gene>
<evidence type="ECO:0000313" key="10">
    <source>
        <dbReference type="Proteomes" id="UP001485043"/>
    </source>
</evidence>
<dbReference type="GO" id="GO:0005634">
    <property type="term" value="C:nucleus"/>
    <property type="evidence" value="ECO:0007669"/>
    <property type="project" value="TreeGrafter"/>
</dbReference>
<keyword evidence="4" id="KW-0418">Kinase</keyword>
<organism evidence="9 10">
    <name type="scientific">Apatococcus fuscideae</name>
    <dbReference type="NCBI Taxonomy" id="2026836"/>
    <lineage>
        <taxon>Eukaryota</taxon>
        <taxon>Viridiplantae</taxon>
        <taxon>Chlorophyta</taxon>
        <taxon>core chlorophytes</taxon>
        <taxon>Trebouxiophyceae</taxon>
        <taxon>Chlorellales</taxon>
        <taxon>Chlorellaceae</taxon>
        <taxon>Apatococcus</taxon>
    </lineage>
</organism>
<comment type="caution">
    <text evidence="9">The sequence shown here is derived from an EMBL/GenBank/DDBJ whole genome shotgun (WGS) entry which is preliminary data.</text>
</comment>
<name>A0AAW1S986_9CHLO</name>
<proteinExistence type="inferred from homology"/>
<evidence type="ECO:0000256" key="3">
    <source>
        <dbReference type="ARBA" id="ARBA00022741"/>
    </source>
</evidence>
<dbReference type="Pfam" id="PF00069">
    <property type="entry name" value="Pkinase"/>
    <property type="match status" value="1"/>
</dbReference>
<protein>
    <recommendedName>
        <fullName evidence="8">Protein kinase domain-containing protein</fullName>
    </recommendedName>
</protein>
<dbReference type="PROSITE" id="PS00108">
    <property type="entry name" value="PROTEIN_KINASE_ST"/>
    <property type="match status" value="1"/>
</dbReference>
<dbReference type="GO" id="GO:0005524">
    <property type="term" value="F:ATP binding"/>
    <property type="evidence" value="ECO:0007669"/>
    <property type="project" value="UniProtKB-UniRule"/>
</dbReference>
<dbReference type="PROSITE" id="PS00107">
    <property type="entry name" value="PROTEIN_KINASE_ATP"/>
    <property type="match status" value="1"/>
</dbReference>
<dbReference type="InterPro" id="IPR011009">
    <property type="entry name" value="Kinase-like_dom_sf"/>
</dbReference>
<feature type="binding site" evidence="6">
    <location>
        <position position="136"/>
    </location>
    <ligand>
        <name>ATP</name>
        <dbReference type="ChEBI" id="CHEBI:30616"/>
    </ligand>
</feature>
<evidence type="ECO:0000256" key="5">
    <source>
        <dbReference type="ARBA" id="ARBA00022840"/>
    </source>
</evidence>
<keyword evidence="5 6" id="KW-0067">ATP-binding</keyword>
<keyword evidence="3 6" id="KW-0547">Nucleotide-binding</keyword>
<dbReference type="Proteomes" id="UP001485043">
    <property type="component" value="Unassembled WGS sequence"/>
</dbReference>
<keyword evidence="10" id="KW-1185">Reference proteome</keyword>
<evidence type="ECO:0000256" key="7">
    <source>
        <dbReference type="RuleBase" id="RU000304"/>
    </source>
</evidence>
<evidence type="ECO:0000259" key="8">
    <source>
        <dbReference type="PROSITE" id="PS50011"/>
    </source>
</evidence>